<feature type="region of interest" description="Disordered" evidence="1">
    <location>
        <begin position="65"/>
        <end position="85"/>
    </location>
</feature>
<gene>
    <name evidence="3" type="ORF">GQ55_1G141000</name>
    <name evidence="4" type="ORF">GQ55_1G231300</name>
    <name evidence="2" type="ORF">GQ55_3G362400</name>
</gene>
<name>A0A2T7EG25_9POAL</name>
<dbReference type="EMBL" id="CM009749">
    <property type="protein sequence ID" value="PUZ75254.1"/>
    <property type="molecule type" value="Genomic_DNA"/>
</dbReference>
<accession>A0A2T7EG25</accession>
<evidence type="ECO:0000313" key="5">
    <source>
        <dbReference type="Proteomes" id="UP000244336"/>
    </source>
</evidence>
<evidence type="ECO:0000256" key="1">
    <source>
        <dbReference type="SAM" id="MobiDB-lite"/>
    </source>
</evidence>
<proteinExistence type="predicted"/>
<dbReference type="Gramene" id="PUZ75254">
    <property type="protein sequence ID" value="PUZ75254"/>
    <property type="gene ID" value="GQ55_1G141000"/>
</dbReference>
<feature type="compositionally biased region" description="Polar residues" evidence="1">
    <location>
        <begin position="65"/>
        <end position="77"/>
    </location>
</feature>
<dbReference type="Proteomes" id="UP000244336">
    <property type="component" value="Chromosome 1"/>
</dbReference>
<reference evidence="2 5" key="1">
    <citation type="submission" date="2018-04" db="EMBL/GenBank/DDBJ databases">
        <title>WGS assembly of Panicum hallii var. hallii HAL2.</title>
        <authorList>
            <person name="Lovell J."/>
            <person name="Jenkins J."/>
            <person name="Lowry D."/>
            <person name="Mamidi S."/>
            <person name="Sreedasyam A."/>
            <person name="Weng X."/>
            <person name="Barry K."/>
            <person name="Bonette J."/>
            <person name="Campitelli B."/>
            <person name="Daum C."/>
            <person name="Gordon S."/>
            <person name="Gould B."/>
            <person name="Lipzen A."/>
            <person name="MacQueen A."/>
            <person name="Palacio-Mejia J."/>
            <person name="Plott C."/>
            <person name="Shakirov E."/>
            <person name="Shu S."/>
            <person name="Yoshinaga Y."/>
            <person name="Zane M."/>
            <person name="Rokhsar D."/>
            <person name="Grimwood J."/>
            <person name="Schmutz J."/>
            <person name="Juenger T."/>
        </authorList>
    </citation>
    <scope>NUCLEOTIDE SEQUENCE [LARGE SCALE GENOMIC DNA]</scope>
    <source>
        <strain evidence="5">cv. HAL2</strain>
        <strain evidence="2">HAL2</strain>
    </source>
</reference>
<organism evidence="2 5">
    <name type="scientific">Panicum hallii var. hallii</name>
    <dbReference type="NCBI Taxonomy" id="1504633"/>
    <lineage>
        <taxon>Eukaryota</taxon>
        <taxon>Viridiplantae</taxon>
        <taxon>Streptophyta</taxon>
        <taxon>Embryophyta</taxon>
        <taxon>Tracheophyta</taxon>
        <taxon>Spermatophyta</taxon>
        <taxon>Magnoliopsida</taxon>
        <taxon>Liliopsida</taxon>
        <taxon>Poales</taxon>
        <taxon>Poaceae</taxon>
        <taxon>PACMAD clade</taxon>
        <taxon>Panicoideae</taxon>
        <taxon>Panicodae</taxon>
        <taxon>Paniceae</taxon>
        <taxon>Panicinae</taxon>
        <taxon>Panicum</taxon>
        <taxon>Panicum sect. Panicum</taxon>
    </lineage>
</organism>
<dbReference type="AlphaFoldDB" id="A0A2T7EG25"/>
<keyword evidence="5" id="KW-1185">Reference proteome</keyword>
<dbReference type="EMBL" id="CM009751">
    <property type="protein sequence ID" value="PUZ66773.1"/>
    <property type="molecule type" value="Genomic_DNA"/>
</dbReference>
<protein>
    <submittedName>
        <fullName evidence="2">Uncharacterized protein</fullName>
    </submittedName>
</protein>
<dbReference type="EMBL" id="CM009749">
    <property type="protein sequence ID" value="PUZ75743.1"/>
    <property type="molecule type" value="Genomic_DNA"/>
</dbReference>
<evidence type="ECO:0000313" key="3">
    <source>
        <dbReference type="EMBL" id="PUZ75254.1"/>
    </source>
</evidence>
<sequence>MLLSQCVLQAVMLLSRCVLQAVMLLSRCVLQAVMLLSQCVLQAVMFLLQCHLQVVMILPLGSDPRNSGHPQHPSSHLQKYGLPRLDCPHHPLYST</sequence>
<evidence type="ECO:0000313" key="2">
    <source>
        <dbReference type="EMBL" id="PUZ66773.1"/>
    </source>
</evidence>
<dbReference type="Proteomes" id="UP000244336">
    <property type="component" value="Chromosome 3"/>
</dbReference>
<evidence type="ECO:0000313" key="4">
    <source>
        <dbReference type="EMBL" id="PUZ75743.1"/>
    </source>
</evidence>
<dbReference type="Gramene" id="PUZ75743">
    <property type="protein sequence ID" value="PUZ75743"/>
    <property type="gene ID" value="GQ55_1G231300"/>
</dbReference>
<dbReference type="Gramene" id="PUZ66773">
    <property type="protein sequence ID" value="PUZ66773"/>
    <property type="gene ID" value="GQ55_3G362400"/>
</dbReference>